<sequence length="437" mass="46456">MTTARRLCARRSLIGLLVTGLVTAPTVAATASDPTPLGSGPGLAPDRASEPLTGTSAAARASAAPESRFQMPFPCGQQWTGSTRDSHSPSRYSVDWNRADDVDDPVVASAPGVVVRAERLTTSYGHWVRIEHPSGETTVYAHMNDLTVALGQSVDQGTQIGTVGNTGNSFGAHLHFEERTAAGSVRWPWFDGSSFTFGSTLASRNCVDVPLAGDFLRDDRAELGVFRRGTPAQFRIRRPGRRPQVIALGAATDQPVVGDWDGDGRSDVGVRTPATRTFTLRTAAGTSRVVLGYQHDLPIAGDWDGDGIDDVGVRRARSNRFVMRMADGTTTGVQLGDVDDLPVTGDWDGDGVTDLGVYDQASATFTLRITDEDGLVWTASVPFGQPGDLPVTGDWDANLKTDVGVWTPTTGVFAQRRATAPTAARSTTSTIVFGNPR</sequence>
<dbReference type="OrthoDB" id="1099523at2"/>
<dbReference type="SUPFAM" id="SSF51261">
    <property type="entry name" value="Duplicated hybrid motif"/>
    <property type="match status" value="1"/>
</dbReference>
<dbReference type="Proteomes" id="UP000294894">
    <property type="component" value="Chromosome"/>
</dbReference>
<dbReference type="KEGG" id="noy:EXE57_01010"/>
<feature type="region of interest" description="Disordered" evidence="1">
    <location>
        <begin position="29"/>
        <end position="70"/>
    </location>
</feature>
<gene>
    <name evidence="4" type="ORF">EXE57_01010</name>
</gene>
<feature type="domain" description="M23ase beta-sheet core" evidence="3">
    <location>
        <begin position="102"/>
        <end position="181"/>
    </location>
</feature>
<organism evidence="4 5">
    <name type="scientific">Nocardioides euryhalodurans</name>
    <dbReference type="NCBI Taxonomy" id="2518370"/>
    <lineage>
        <taxon>Bacteria</taxon>
        <taxon>Bacillati</taxon>
        <taxon>Actinomycetota</taxon>
        <taxon>Actinomycetes</taxon>
        <taxon>Propionibacteriales</taxon>
        <taxon>Nocardioidaceae</taxon>
        <taxon>Nocardioides</taxon>
    </lineage>
</organism>
<dbReference type="CDD" id="cd12797">
    <property type="entry name" value="M23_peptidase"/>
    <property type="match status" value="1"/>
</dbReference>
<evidence type="ECO:0000256" key="2">
    <source>
        <dbReference type="SAM" id="SignalP"/>
    </source>
</evidence>
<evidence type="ECO:0000313" key="5">
    <source>
        <dbReference type="Proteomes" id="UP000294894"/>
    </source>
</evidence>
<keyword evidence="5" id="KW-1185">Reference proteome</keyword>
<evidence type="ECO:0000256" key="1">
    <source>
        <dbReference type="SAM" id="MobiDB-lite"/>
    </source>
</evidence>
<evidence type="ECO:0000313" key="4">
    <source>
        <dbReference type="EMBL" id="QBR91004.1"/>
    </source>
</evidence>
<dbReference type="SUPFAM" id="SSF69318">
    <property type="entry name" value="Integrin alpha N-terminal domain"/>
    <property type="match status" value="1"/>
</dbReference>
<dbReference type="InterPro" id="IPR011055">
    <property type="entry name" value="Dup_hybrid_motif"/>
</dbReference>
<evidence type="ECO:0000259" key="3">
    <source>
        <dbReference type="Pfam" id="PF01551"/>
    </source>
</evidence>
<dbReference type="Pfam" id="PF01551">
    <property type="entry name" value="Peptidase_M23"/>
    <property type="match status" value="1"/>
</dbReference>
<reference evidence="4 5" key="1">
    <citation type="submission" date="2019-03" db="EMBL/GenBank/DDBJ databases">
        <title>Three New Species of Nocardioides, Nocardioides euryhalodurans sp. nov., Nocardioides seonyuensis sp. nov. and Nocardioides eburneoflavus sp. nov., Iolated from Soil.</title>
        <authorList>
            <person name="Roh S.G."/>
            <person name="Lee C."/>
            <person name="Kim M.-K."/>
            <person name="Kim S.B."/>
        </authorList>
    </citation>
    <scope>NUCLEOTIDE SEQUENCE [LARGE SCALE GENOMIC DNA]</scope>
    <source>
        <strain evidence="4 5">MMS17-SY117</strain>
    </source>
</reference>
<accession>A0A4P7GGZ8</accession>
<name>A0A4P7GGZ8_9ACTN</name>
<dbReference type="AlphaFoldDB" id="A0A4P7GGZ8"/>
<protein>
    <submittedName>
        <fullName evidence="4">M23 family metallopeptidase</fullName>
    </submittedName>
</protein>
<keyword evidence="2" id="KW-0732">Signal</keyword>
<dbReference type="PANTHER" id="PTHR21666:SF270">
    <property type="entry name" value="MUREIN HYDROLASE ACTIVATOR ENVC"/>
    <property type="match status" value="1"/>
</dbReference>
<proteinExistence type="predicted"/>
<feature type="chain" id="PRO_5020351176" evidence="2">
    <location>
        <begin position="32"/>
        <end position="437"/>
    </location>
</feature>
<dbReference type="RefSeq" id="WP_135073171.1">
    <property type="nucleotide sequence ID" value="NZ_CP038267.1"/>
</dbReference>
<dbReference type="InterPro" id="IPR028994">
    <property type="entry name" value="Integrin_alpha_N"/>
</dbReference>
<dbReference type="PANTHER" id="PTHR21666">
    <property type="entry name" value="PEPTIDASE-RELATED"/>
    <property type="match status" value="1"/>
</dbReference>
<dbReference type="EMBL" id="CP038267">
    <property type="protein sequence ID" value="QBR91004.1"/>
    <property type="molecule type" value="Genomic_DNA"/>
</dbReference>
<dbReference type="InterPro" id="IPR050570">
    <property type="entry name" value="Cell_wall_metabolism_enzyme"/>
</dbReference>
<dbReference type="Gene3D" id="2.70.70.10">
    <property type="entry name" value="Glucose Permease (Domain IIA)"/>
    <property type="match status" value="1"/>
</dbReference>
<dbReference type="InterPro" id="IPR016047">
    <property type="entry name" value="M23ase_b-sheet_dom"/>
</dbReference>
<feature type="signal peptide" evidence="2">
    <location>
        <begin position="1"/>
        <end position="31"/>
    </location>
</feature>
<dbReference type="GO" id="GO:0004222">
    <property type="term" value="F:metalloendopeptidase activity"/>
    <property type="evidence" value="ECO:0007669"/>
    <property type="project" value="TreeGrafter"/>
</dbReference>